<keyword evidence="1" id="KW-0472">Membrane</keyword>
<dbReference type="AlphaFoldDB" id="N1V0Y2"/>
<name>N1V0Y2_9MICC</name>
<evidence type="ECO:0008006" key="4">
    <source>
        <dbReference type="Google" id="ProtNLM"/>
    </source>
</evidence>
<evidence type="ECO:0000256" key="1">
    <source>
        <dbReference type="SAM" id="Phobius"/>
    </source>
</evidence>
<accession>N1V0Y2</accession>
<feature type="transmembrane region" description="Helical" evidence="1">
    <location>
        <begin position="70"/>
        <end position="91"/>
    </location>
</feature>
<feature type="transmembrane region" description="Helical" evidence="1">
    <location>
        <begin position="112"/>
        <end position="132"/>
    </location>
</feature>
<dbReference type="Pfam" id="PF09656">
    <property type="entry name" value="PGPGW"/>
    <property type="match status" value="1"/>
</dbReference>
<dbReference type="Proteomes" id="UP000010729">
    <property type="component" value="Unassembled WGS sequence"/>
</dbReference>
<keyword evidence="3" id="KW-1185">Reference proteome</keyword>
<dbReference type="InterPro" id="IPR019099">
    <property type="entry name" value="Uncharacterised_PGPGW_TM"/>
</dbReference>
<organism evidence="2 3">
    <name type="scientific">Arthrobacter crystallopoietes BAB-32</name>
    <dbReference type="NCBI Taxonomy" id="1246476"/>
    <lineage>
        <taxon>Bacteria</taxon>
        <taxon>Bacillati</taxon>
        <taxon>Actinomycetota</taxon>
        <taxon>Actinomycetes</taxon>
        <taxon>Micrococcales</taxon>
        <taxon>Micrococcaceae</taxon>
        <taxon>Crystallibacter</taxon>
    </lineage>
</organism>
<feature type="transmembrane region" description="Helical" evidence="1">
    <location>
        <begin position="152"/>
        <end position="175"/>
    </location>
</feature>
<evidence type="ECO:0000313" key="2">
    <source>
        <dbReference type="EMBL" id="EMY34990.1"/>
    </source>
</evidence>
<dbReference type="RefSeq" id="WP_005268186.1">
    <property type="nucleotide sequence ID" value="NZ_ANPE02000091.1"/>
</dbReference>
<reference evidence="2 3" key="1">
    <citation type="journal article" date="2013" name="Genome Announc.">
        <title>Draft Genome Sequence of Arthrobacter crystallopoietes Strain BAB-32, Revealing Genes for Bioremediation.</title>
        <authorList>
            <person name="Joshi M.N."/>
            <person name="Pandit A.S."/>
            <person name="Sharma A."/>
            <person name="Pandya R.V."/>
            <person name="Desai S.M."/>
            <person name="Saxena A.K."/>
            <person name="Bagatharia S.B."/>
        </authorList>
    </citation>
    <scope>NUCLEOTIDE SEQUENCE [LARGE SCALE GENOMIC DNA]</scope>
    <source>
        <strain evidence="2 3">BAB-32</strain>
    </source>
</reference>
<gene>
    <name evidence="2" type="ORF">D477_006828</name>
</gene>
<sequence>MPANQARIHGFSCLLASEPILPLRLPWEDEVMGNRLDAIPPWLRRVGIELLGWLLIVVGIAALVLPGPGLLAIAGGLVVLSVHYVWAKHLLVPIKVQALRIAAKEVQTWPRIIAGAFGGCGLIAAGAVWAASPPMPGWWPFGEQWWLPGGRVAGLTLIASGLIALLLLAYCFHRFRLRGTAWRRRRSTPRRRR</sequence>
<comment type="caution">
    <text evidence="2">The sequence shown here is derived from an EMBL/GenBank/DDBJ whole genome shotgun (WGS) entry which is preliminary data.</text>
</comment>
<dbReference type="EMBL" id="ANPE02000091">
    <property type="protein sequence ID" value="EMY34990.1"/>
    <property type="molecule type" value="Genomic_DNA"/>
</dbReference>
<feature type="transmembrane region" description="Helical" evidence="1">
    <location>
        <begin position="42"/>
        <end position="64"/>
    </location>
</feature>
<protein>
    <recommendedName>
        <fullName evidence="4">Transmembrane protein (PGPGW)</fullName>
    </recommendedName>
</protein>
<keyword evidence="1" id="KW-1133">Transmembrane helix</keyword>
<evidence type="ECO:0000313" key="3">
    <source>
        <dbReference type="Proteomes" id="UP000010729"/>
    </source>
</evidence>
<keyword evidence="1" id="KW-0812">Transmembrane</keyword>
<proteinExistence type="predicted"/>